<evidence type="ECO:0000256" key="2">
    <source>
        <dbReference type="ARBA" id="ARBA00012438"/>
    </source>
</evidence>
<dbReference type="InterPro" id="IPR036097">
    <property type="entry name" value="HisK_dim/P_sf"/>
</dbReference>
<evidence type="ECO:0000313" key="12">
    <source>
        <dbReference type="Proteomes" id="UP000233256"/>
    </source>
</evidence>
<accession>A0A2N1PKE2</accession>
<organism evidence="11 12">
    <name type="scientific">Candidatus Wallbacteria bacterium HGW-Wallbacteria-1</name>
    <dbReference type="NCBI Taxonomy" id="2013854"/>
    <lineage>
        <taxon>Bacteria</taxon>
        <taxon>Candidatus Walliibacteriota</taxon>
    </lineage>
</organism>
<dbReference type="Gene3D" id="1.10.287.130">
    <property type="match status" value="1"/>
</dbReference>
<evidence type="ECO:0000256" key="3">
    <source>
        <dbReference type="ARBA" id="ARBA00022553"/>
    </source>
</evidence>
<dbReference type="SUPFAM" id="SSF55874">
    <property type="entry name" value="ATPase domain of HSP90 chaperone/DNA topoisomerase II/histidine kinase"/>
    <property type="match status" value="1"/>
</dbReference>
<dbReference type="Pfam" id="PF02518">
    <property type="entry name" value="HATPase_c"/>
    <property type="match status" value="1"/>
</dbReference>
<feature type="domain" description="Histidine kinase" evidence="9">
    <location>
        <begin position="189"/>
        <end position="413"/>
    </location>
</feature>
<dbReference type="EMBL" id="PGXC01000034">
    <property type="protein sequence ID" value="PKK88800.1"/>
    <property type="molecule type" value="Genomic_DNA"/>
</dbReference>
<reference evidence="11 12" key="1">
    <citation type="journal article" date="2017" name="ISME J.">
        <title>Potential for microbial H2 and metal transformations associated with novel bacteria and archaea in deep terrestrial subsurface sediments.</title>
        <authorList>
            <person name="Hernsdorf A.W."/>
            <person name="Amano Y."/>
            <person name="Miyakawa K."/>
            <person name="Ise K."/>
            <person name="Suzuki Y."/>
            <person name="Anantharaman K."/>
            <person name="Probst A."/>
            <person name="Burstein D."/>
            <person name="Thomas B.C."/>
            <person name="Banfield J.F."/>
        </authorList>
    </citation>
    <scope>NUCLEOTIDE SEQUENCE [LARGE SCALE GENOMIC DNA]</scope>
    <source>
        <strain evidence="11">HGW-Wallbacteria-1</strain>
    </source>
</reference>
<keyword evidence="4" id="KW-0808">Transferase</keyword>
<keyword evidence="7" id="KW-0067">ATP-binding</keyword>
<dbReference type="PRINTS" id="PR00344">
    <property type="entry name" value="BCTRLSENSOR"/>
</dbReference>
<evidence type="ECO:0000259" key="10">
    <source>
        <dbReference type="PROSITE" id="PS50112"/>
    </source>
</evidence>
<keyword evidence="3" id="KW-0597">Phosphoprotein</keyword>
<dbReference type="InterPro" id="IPR036890">
    <property type="entry name" value="HATPase_C_sf"/>
</dbReference>
<dbReference type="PROSITE" id="PS50109">
    <property type="entry name" value="HIS_KIN"/>
    <property type="match status" value="1"/>
</dbReference>
<evidence type="ECO:0000256" key="5">
    <source>
        <dbReference type="ARBA" id="ARBA00022741"/>
    </source>
</evidence>
<dbReference type="SUPFAM" id="SSF47384">
    <property type="entry name" value="Homodimeric domain of signal transducing histidine kinase"/>
    <property type="match status" value="1"/>
</dbReference>
<evidence type="ECO:0000259" key="9">
    <source>
        <dbReference type="PROSITE" id="PS50109"/>
    </source>
</evidence>
<dbReference type="InterPro" id="IPR004358">
    <property type="entry name" value="Sig_transdc_His_kin-like_C"/>
</dbReference>
<evidence type="ECO:0000256" key="1">
    <source>
        <dbReference type="ARBA" id="ARBA00000085"/>
    </source>
</evidence>
<dbReference type="GO" id="GO:0005524">
    <property type="term" value="F:ATP binding"/>
    <property type="evidence" value="ECO:0007669"/>
    <property type="project" value="UniProtKB-KW"/>
</dbReference>
<dbReference type="Gene3D" id="3.30.450.20">
    <property type="entry name" value="PAS domain"/>
    <property type="match status" value="1"/>
</dbReference>
<feature type="domain" description="PAS" evidence="10">
    <location>
        <begin position="51"/>
        <end position="122"/>
    </location>
</feature>
<dbReference type="SMART" id="SM00091">
    <property type="entry name" value="PAS"/>
    <property type="match status" value="1"/>
</dbReference>
<dbReference type="CDD" id="cd00130">
    <property type="entry name" value="PAS"/>
    <property type="match status" value="1"/>
</dbReference>
<dbReference type="InterPro" id="IPR003661">
    <property type="entry name" value="HisK_dim/P_dom"/>
</dbReference>
<sequence>MVALGKKEREKLASGIKLAASGENVKFVTTHRVKNDRIINNDFSFSPCLDEMNFNRSLIDISPMFYVALDYGGKIKLMNPMMLETLGYSFEEVKGCDYIEHFIPQNQQLKVRNTFNNMISTQSANEMITSLQTKYGKELVCQWQGVPVFKKDALDLVFCVGVDITEKIFSNQRIRQSEKMRIMGQMASGIAHDFNNILTAIMGFAEMLHSSLSENYQLSEYASSIMKSASQAEAITAKLGAFSRQNPFVLKPVEINSILEENIEMMSHIVGRKIKMRKNLCEKKARISGDQTEIHFALLNLAANARDAMAEGGELGISSRIIQFDKALNLPYDFRLSAGKFFEIAISDTGSGMSEEIKNKLFEPFFTTKGSDQGTGLGLVNVFGCMKQHSGVVMVESAPEKGTVFRLLFPLVEDDESTVSATCRSGSVTGKGY</sequence>
<dbReference type="Pfam" id="PF13426">
    <property type="entry name" value="PAS_9"/>
    <property type="match status" value="1"/>
</dbReference>
<dbReference type="PANTHER" id="PTHR43065">
    <property type="entry name" value="SENSOR HISTIDINE KINASE"/>
    <property type="match status" value="1"/>
</dbReference>
<keyword evidence="5" id="KW-0547">Nucleotide-binding</keyword>
<dbReference type="SUPFAM" id="SSF55785">
    <property type="entry name" value="PYP-like sensor domain (PAS domain)"/>
    <property type="match status" value="1"/>
</dbReference>
<dbReference type="InterPro" id="IPR035965">
    <property type="entry name" value="PAS-like_dom_sf"/>
</dbReference>
<dbReference type="CDD" id="cd00082">
    <property type="entry name" value="HisKA"/>
    <property type="match status" value="1"/>
</dbReference>
<protein>
    <recommendedName>
        <fullName evidence="2">histidine kinase</fullName>
        <ecNumber evidence="2">2.7.13.3</ecNumber>
    </recommendedName>
</protein>
<dbReference type="PROSITE" id="PS50112">
    <property type="entry name" value="PAS"/>
    <property type="match status" value="1"/>
</dbReference>
<comment type="caution">
    <text evidence="11">The sequence shown here is derived from an EMBL/GenBank/DDBJ whole genome shotgun (WGS) entry which is preliminary data.</text>
</comment>
<dbReference type="Pfam" id="PF00512">
    <property type="entry name" value="HisKA"/>
    <property type="match status" value="1"/>
</dbReference>
<evidence type="ECO:0000256" key="8">
    <source>
        <dbReference type="ARBA" id="ARBA00023012"/>
    </source>
</evidence>
<keyword evidence="6" id="KW-0418">Kinase</keyword>
<dbReference type="GO" id="GO:0000155">
    <property type="term" value="F:phosphorelay sensor kinase activity"/>
    <property type="evidence" value="ECO:0007669"/>
    <property type="project" value="InterPro"/>
</dbReference>
<evidence type="ECO:0000256" key="6">
    <source>
        <dbReference type="ARBA" id="ARBA00022777"/>
    </source>
</evidence>
<comment type="catalytic activity">
    <reaction evidence="1">
        <text>ATP + protein L-histidine = ADP + protein N-phospho-L-histidine.</text>
        <dbReference type="EC" id="2.7.13.3"/>
    </reaction>
</comment>
<dbReference type="Proteomes" id="UP000233256">
    <property type="component" value="Unassembled WGS sequence"/>
</dbReference>
<evidence type="ECO:0000256" key="7">
    <source>
        <dbReference type="ARBA" id="ARBA00022840"/>
    </source>
</evidence>
<dbReference type="EC" id="2.7.13.3" evidence="2"/>
<dbReference type="NCBIfam" id="TIGR00229">
    <property type="entry name" value="sensory_box"/>
    <property type="match status" value="1"/>
</dbReference>
<dbReference type="SMART" id="SM00388">
    <property type="entry name" value="HisKA"/>
    <property type="match status" value="1"/>
</dbReference>
<dbReference type="InterPro" id="IPR003594">
    <property type="entry name" value="HATPase_dom"/>
</dbReference>
<dbReference type="AlphaFoldDB" id="A0A2N1PKE2"/>
<gene>
    <name evidence="11" type="ORF">CVV64_17095</name>
</gene>
<keyword evidence="8" id="KW-0902">Two-component regulatory system</keyword>
<name>A0A2N1PKE2_9BACT</name>
<dbReference type="Gene3D" id="3.30.565.10">
    <property type="entry name" value="Histidine kinase-like ATPase, C-terminal domain"/>
    <property type="match status" value="1"/>
</dbReference>
<proteinExistence type="predicted"/>
<evidence type="ECO:0000256" key="4">
    <source>
        <dbReference type="ARBA" id="ARBA00022679"/>
    </source>
</evidence>
<evidence type="ECO:0000313" key="11">
    <source>
        <dbReference type="EMBL" id="PKK88800.1"/>
    </source>
</evidence>
<dbReference type="InterPro" id="IPR005467">
    <property type="entry name" value="His_kinase_dom"/>
</dbReference>
<dbReference type="InterPro" id="IPR000014">
    <property type="entry name" value="PAS"/>
</dbReference>
<dbReference type="SMART" id="SM00387">
    <property type="entry name" value="HATPase_c"/>
    <property type="match status" value="1"/>
</dbReference>
<dbReference type="PANTHER" id="PTHR43065:SF46">
    <property type="entry name" value="C4-DICARBOXYLATE TRANSPORT SENSOR PROTEIN DCTB"/>
    <property type="match status" value="1"/>
</dbReference>